<feature type="transmembrane region" description="Helical" evidence="1">
    <location>
        <begin position="6"/>
        <end position="30"/>
    </location>
</feature>
<gene>
    <name evidence="2" type="ORF">TTAC_LOCUS6660</name>
</gene>
<sequence>MDLKVVFLRLLHSLALIFYACVTWLFAGFFDIKHTFNRHWNGGLNFTSSPFLHVDKPVQDLDHIAFVIYEDDLSIPTLCQLILICVNLQIGDVSITAKARKSLVQWPSHKCMNPSHLFNVLHTYSRITKRCGR</sequence>
<evidence type="ECO:0000256" key="1">
    <source>
        <dbReference type="SAM" id="Phobius"/>
    </source>
</evidence>
<keyword evidence="3" id="KW-1185">Reference proteome</keyword>
<evidence type="ECO:0000313" key="3">
    <source>
        <dbReference type="Proteomes" id="UP000274429"/>
    </source>
</evidence>
<keyword evidence="1" id="KW-0812">Transmembrane</keyword>
<reference evidence="2 3" key="2">
    <citation type="submission" date="2018-11" db="EMBL/GenBank/DDBJ databases">
        <authorList>
            <consortium name="Pathogen Informatics"/>
        </authorList>
    </citation>
    <scope>NUCLEOTIDE SEQUENCE [LARGE SCALE GENOMIC DNA]</scope>
</reference>
<protein>
    <submittedName>
        <fullName evidence="4">VOC domain-containing protein</fullName>
    </submittedName>
</protein>
<evidence type="ECO:0000313" key="2">
    <source>
        <dbReference type="EMBL" id="VDM30898.1"/>
    </source>
</evidence>
<dbReference type="PROSITE" id="PS51257">
    <property type="entry name" value="PROKAR_LIPOPROTEIN"/>
    <property type="match status" value="1"/>
</dbReference>
<dbReference type="WBParaSite" id="TTAC_0000667501-mRNA-1">
    <property type="protein sequence ID" value="TTAC_0000667501-mRNA-1"/>
    <property type="gene ID" value="TTAC_0000667501"/>
</dbReference>
<dbReference type="Proteomes" id="UP000274429">
    <property type="component" value="Unassembled WGS sequence"/>
</dbReference>
<keyword evidence="1" id="KW-0472">Membrane</keyword>
<name>A0A0R3X0K9_HYDTA</name>
<organism evidence="4">
    <name type="scientific">Hydatigena taeniaeformis</name>
    <name type="common">Feline tapeworm</name>
    <name type="synonym">Taenia taeniaeformis</name>
    <dbReference type="NCBI Taxonomy" id="6205"/>
    <lineage>
        <taxon>Eukaryota</taxon>
        <taxon>Metazoa</taxon>
        <taxon>Spiralia</taxon>
        <taxon>Lophotrochozoa</taxon>
        <taxon>Platyhelminthes</taxon>
        <taxon>Cestoda</taxon>
        <taxon>Eucestoda</taxon>
        <taxon>Cyclophyllidea</taxon>
        <taxon>Taeniidae</taxon>
        <taxon>Hydatigera</taxon>
    </lineage>
</organism>
<keyword evidence="1" id="KW-1133">Transmembrane helix</keyword>
<dbReference type="EMBL" id="UYWX01020313">
    <property type="protein sequence ID" value="VDM30898.1"/>
    <property type="molecule type" value="Genomic_DNA"/>
</dbReference>
<proteinExistence type="predicted"/>
<dbReference type="AlphaFoldDB" id="A0A0R3X0K9"/>
<reference evidence="4" key="1">
    <citation type="submission" date="2017-02" db="UniProtKB">
        <authorList>
            <consortium name="WormBaseParasite"/>
        </authorList>
    </citation>
    <scope>IDENTIFICATION</scope>
</reference>
<evidence type="ECO:0000313" key="4">
    <source>
        <dbReference type="WBParaSite" id="TTAC_0000667501-mRNA-1"/>
    </source>
</evidence>
<accession>A0A0R3X0K9</accession>
<dbReference type="STRING" id="6205.A0A0R3X0K9"/>